<evidence type="ECO:0000313" key="3">
    <source>
        <dbReference type="EMBL" id="KAK7250329.1"/>
    </source>
</evidence>
<keyword evidence="3" id="KW-0413">Isomerase</keyword>
<evidence type="ECO:0000313" key="4">
    <source>
        <dbReference type="Proteomes" id="UP001363151"/>
    </source>
</evidence>
<name>A0ABR1GB57_AURAN</name>
<dbReference type="Pfam" id="PF00160">
    <property type="entry name" value="Pro_isomerase"/>
    <property type="match status" value="1"/>
</dbReference>
<dbReference type="SUPFAM" id="SSF50891">
    <property type="entry name" value="Cyclophilin-like"/>
    <property type="match status" value="1"/>
</dbReference>
<dbReference type="EMBL" id="JBBJCI010000037">
    <property type="protein sequence ID" value="KAK7250329.1"/>
    <property type="molecule type" value="Genomic_DNA"/>
</dbReference>
<dbReference type="PROSITE" id="PS50072">
    <property type="entry name" value="CSA_PPIASE_2"/>
    <property type="match status" value="1"/>
</dbReference>
<dbReference type="CDD" id="cd06467">
    <property type="entry name" value="p23_NUDC_like"/>
    <property type="match status" value="1"/>
</dbReference>
<dbReference type="Gene3D" id="2.40.100.10">
    <property type="entry name" value="Cyclophilin-like"/>
    <property type="match status" value="1"/>
</dbReference>
<dbReference type="PANTHER" id="PTHR11071:SF561">
    <property type="entry name" value="PEPTIDYL-PROLYL CIS-TRANS ISOMERASE D-RELATED"/>
    <property type="match status" value="1"/>
</dbReference>
<sequence length="382" mass="39324">MMAARAALLCASVNAFAPSHTQTLRARPLRAGDDDFDISAYKLDPDGGDSGDLDLGPLDMSGGDDEFDLEKYMAENSLGDLGGGLGFDPYGDAGASAGGATEGAGKGYVWQQTADSLSVAVPVPEGTRAKDVVVEYPTRESVVVKLKGEDEPRCAGALGGAVVVDDTFWSLEDARDDGNLALVLDVAKAGGSRELWDGFLAAEGNAYDAATTETCFFDVSVGGENAGRVEMGLFGDDVPETAANFAALCRGVEIDGTTYSYAGEHNAFHRVIPGFMAQGGDVTAGDGTGGTSIFGGAPFADEAFPFRHKGGGGGLLSMANSGPDSNKSQFFITFADCTWLDGKHVVFGRVTAGMDVVRKLEAAGSPGGDTAEDCRITACGVL</sequence>
<dbReference type="InterPro" id="IPR007052">
    <property type="entry name" value="CS_dom"/>
</dbReference>
<dbReference type="PROSITE" id="PS51203">
    <property type="entry name" value="CS"/>
    <property type="match status" value="1"/>
</dbReference>
<protein>
    <submittedName>
        <fullName evidence="3">Peptidyl-prolyl cis-trans isomerase</fullName>
    </submittedName>
</protein>
<evidence type="ECO:0000259" key="1">
    <source>
        <dbReference type="PROSITE" id="PS50072"/>
    </source>
</evidence>
<dbReference type="GO" id="GO:0016853">
    <property type="term" value="F:isomerase activity"/>
    <property type="evidence" value="ECO:0007669"/>
    <property type="project" value="UniProtKB-KW"/>
</dbReference>
<dbReference type="Proteomes" id="UP001363151">
    <property type="component" value="Unassembled WGS sequence"/>
</dbReference>
<proteinExistence type="predicted"/>
<dbReference type="InterPro" id="IPR029000">
    <property type="entry name" value="Cyclophilin-like_dom_sf"/>
</dbReference>
<accession>A0ABR1GB57</accession>
<evidence type="ECO:0000259" key="2">
    <source>
        <dbReference type="PROSITE" id="PS51203"/>
    </source>
</evidence>
<gene>
    <name evidence="3" type="ORF">SO694_00007335</name>
</gene>
<dbReference type="InterPro" id="IPR008978">
    <property type="entry name" value="HSP20-like_chaperone"/>
</dbReference>
<comment type="caution">
    <text evidence="3">The sequence shown here is derived from an EMBL/GenBank/DDBJ whole genome shotgun (WGS) entry which is preliminary data.</text>
</comment>
<dbReference type="PRINTS" id="PR00153">
    <property type="entry name" value="CSAPPISMRASE"/>
</dbReference>
<reference evidence="3 4" key="1">
    <citation type="submission" date="2024-03" db="EMBL/GenBank/DDBJ databases">
        <title>Aureococcus anophagefferens CCMP1851 and Kratosvirus quantuckense: Draft genome of a second virus-susceptible host strain in the model system.</title>
        <authorList>
            <person name="Chase E."/>
            <person name="Truchon A.R."/>
            <person name="Schepens W."/>
            <person name="Wilhelm S.W."/>
        </authorList>
    </citation>
    <scope>NUCLEOTIDE SEQUENCE [LARGE SCALE GENOMIC DNA]</scope>
    <source>
        <strain evidence="3 4">CCMP1851</strain>
    </source>
</reference>
<feature type="domain" description="CS" evidence="2">
    <location>
        <begin position="103"/>
        <end position="200"/>
    </location>
</feature>
<feature type="domain" description="PPIase cyclophilin-type" evidence="1">
    <location>
        <begin position="216"/>
        <end position="381"/>
    </location>
</feature>
<dbReference type="SUPFAM" id="SSF49764">
    <property type="entry name" value="HSP20-like chaperones"/>
    <property type="match status" value="1"/>
</dbReference>
<dbReference type="Pfam" id="PF04969">
    <property type="entry name" value="CS"/>
    <property type="match status" value="1"/>
</dbReference>
<dbReference type="InterPro" id="IPR002130">
    <property type="entry name" value="Cyclophilin-type_PPIase_dom"/>
</dbReference>
<keyword evidence="4" id="KW-1185">Reference proteome</keyword>
<dbReference type="PANTHER" id="PTHR11071">
    <property type="entry name" value="PEPTIDYL-PROLYL CIS-TRANS ISOMERASE"/>
    <property type="match status" value="1"/>
</dbReference>
<organism evidence="3 4">
    <name type="scientific">Aureococcus anophagefferens</name>
    <name type="common">Harmful bloom alga</name>
    <dbReference type="NCBI Taxonomy" id="44056"/>
    <lineage>
        <taxon>Eukaryota</taxon>
        <taxon>Sar</taxon>
        <taxon>Stramenopiles</taxon>
        <taxon>Ochrophyta</taxon>
        <taxon>Pelagophyceae</taxon>
        <taxon>Pelagomonadales</taxon>
        <taxon>Pelagomonadaceae</taxon>
        <taxon>Aureococcus</taxon>
    </lineage>
</organism>
<dbReference type="Gene3D" id="2.60.40.790">
    <property type="match status" value="1"/>
</dbReference>